<dbReference type="GO" id="GO:0097352">
    <property type="term" value="P:autophagosome maturation"/>
    <property type="evidence" value="ECO:0007669"/>
    <property type="project" value="TreeGrafter"/>
</dbReference>
<keyword evidence="12" id="KW-0863">Zinc-finger</keyword>
<dbReference type="SUPFAM" id="SSF54236">
    <property type="entry name" value="Ubiquitin-like"/>
    <property type="match status" value="1"/>
</dbReference>
<dbReference type="GO" id="GO:0015031">
    <property type="term" value="P:protein transport"/>
    <property type="evidence" value="ECO:0007669"/>
    <property type="project" value="UniProtKB-KW"/>
</dbReference>
<dbReference type="Gene3D" id="3.10.20.90">
    <property type="entry name" value="Phosphatidylinositol 3-kinase Catalytic Subunit, Chain A, domain 1"/>
    <property type="match status" value="1"/>
</dbReference>
<evidence type="ECO:0000256" key="9">
    <source>
        <dbReference type="ARBA" id="ARBA00023006"/>
    </source>
</evidence>
<dbReference type="InterPro" id="IPR013087">
    <property type="entry name" value="Znf_C2H2_type"/>
</dbReference>
<dbReference type="PANTHER" id="PTHR13385">
    <property type="entry name" value="AUTOPHAGY PROTEIN 12"/>
    <property type="match status" value="1"/>
</dbReference>
<protein>
    <recommendedName>
        <fullName evidence="4 13">Ubiquitin-like protein ATG12</fullName>
    </recommendedName>
</protein>
<evidence type="ECO:0000256" key="6">
    <source>
        <dbReference type="ARBA" id="ARBA00022499"/>
    </source>
</evidence>
<name>V5FAT8_BYSSN</name>
<comment type="subunit">
    <text evidence="3 13">Forms a conjugate with ATG5.</text>
</comment>
<keyword evidence="5 13" id="KW-0813">Transport</keyword>
<feature type="compositionally biased region" description="Polar residues" evidence="14">
    <location>
        <begin position="277"/>
        <end position="294"/>
    </location>
</feature>
<evidence type="ECO:0000256" key="12">
    <source>
        <dbReference type="PROSITE-ProRule" id="PRU00042"/>
    </source>
</evidence>
<dbReference type="GO" id="GO:0000045">
    <property type="term" value="P:autophagosome assembly"/>
    <property type="evidence" value="ECO:0007669"/>
    <property type="project" value="InterPro"/>
</dbReference>
<evidence type="ECO:0000259" key="15">
    <source>
        <dbReference type="PROSITE" id="PS50157"/>
    </source>
</evidence>
<dbReference type="PANTHER" id="PTHR13385:SF0">
    <property type="entry name" value="UBIQUITIN-LIKE PROTEIN ATG12"/>
    <property type="match status" value="1"/>
</dbReference>
<feature type="domain" description="C2H2-type" evidence="15">
    <location>
        <begin position="57"/>
        <end position="86"/>
    </location>
</feature>
<evidence type="ECO:0000256" key="7">
    <source>
        <dbReference type="ARBA" id="ARBA00022786"/>
    </source>
</evidence>
<feature type="compositionally biased region" description="Polar residues" evidence="14">
    <location>
        <begin position="306"/>
        <end position="319"/>
    </location>
</feature>
<dbReference type="InterPro" id="IPR036236">
    <property type="entry name" value="Znf_C2H2_sf"/>
</dbReference>
<dbReference type="GO" id="GO:0008270">
    <property type="term" value="F:zinc ion binding"/>
    <property type="evidence" value="ECO:0007669"/>
    <property type="project" value="UniProtKB-KW"/>
</dbReference>
<feature type="domain" description="C2H2-type" evidence="15">
    <location>
        <begin position="217"/>
        <end position="241"/>
    </location>
</feature>
<keyword evidence="12" id="KW-0479">Metal-binding</keyword>
<dbReference type="AlphaFoldDB" id="V5FAT8"/>
<feature type="domain" description="C2H2-type" evidence="15">
    <location>
        <begin position="113"/>
        <end position="142"/>
    </location>
</feature>
<evidence type="ECO:0000313" key="16">
    <source>
        <dbReference type="EMBL" id="GAD93579.1"/>
    </source>
</evidence>
<evidence type="ECO:0000256" key="14">
    <source>
        <dbReference type="SAM" id="MobiDB-lite"/>
    </source>
</evidence>
<dbReference type="GO" id="GO:0000422">
    <property type="term" value="P:autophagy of mitochondrion"/>
    <property type="evidence" value="ECO:0007669"/>
    <property type="project" value="TreeGrafter"/>
</dbReference>
<evidence type="ECO:0000256" key="3">
    <source>
        <dbReference type="ARBA" id="ARBA00011288"/>
    </source>
</evidence>
<evidence type="ECO:0000313" key="17">
    <source>
        <dbReference type="Proteomes" id="UP000018001"/>
    </source>
</evidence>
<dbReference type="GO" id="GO:0000421">
    <property type="term" value="C:autophagosome membrane"/>
    <property type="evidence" value="ECO:0007669"/>
    <property type="project" value="TreeGrafter"/>
</dbReference>
<gene>
    <name evidence="16" type="ORF">PVAR5_2191</name>
</gene>
<keyword evidence="10 13" id="KW-0472">Membrane</keyword>
<dbReference type="eggNOG" id="KOG1721">
    <property type="taxonomic scope" value="Eukaryota"/>
</dbReference>
<keyword evidence="17" id="KW-1185">Reference proteome</keyword>
<dbReference type="HOGENOM" id="CLU_605482_0_0_1"/>
<dbReference type="InParanoid" id="V5FAT8"/>
<dbReference type="GO" id="GO:0034274">
    <property type="term" value="C:Atg12-Atg5-Atg16 complex"/>
    <property type="evidence" value="ECO:0007669"/>
    <property type="project" value="TreeGrafter"/>
</dbReference>
<dbReference type="SMART" id="SM00355">
    <property type="entry name" value="ZnF_C2H2"/>
    <property type="match status" value="7"/>
</dbReference>
<dbReference type="GO" id="GO:0019776">
    <property type="term" value="F:Atg8-family ligase activity"/>
    <property type="evidence" value="ECO:0007669"/>
    <property type="project" value="TreeGrafter"/>
</dbReference>
<evidence type="ECO:0000256" key="8">
    <source>
        <dbReference type="ARBA" id="ARBA00022927"/>
    </source>
</evidence>
<dbReference type="EMBL" id="BAUL01000061">
    <property type="protein sequence ID" value="GAD93579.1"/>
    <property type="molecule type" value="Genomic_DNA"/>
</dbReference>
<dbReference type="GO" id="GO:0061723">
    <property type="term" value="P:glycophagy"/>
    <property type="evidence" value="ECO:0007669"/>
    <property type="project" value="TreeGrafter"/>
</dbReference>
<dbReference type="eggNOG" id="KOG3439">
    <property type="taxonomic scope" value="Eukaryota"/>
</dbReference>
<keyword evidence="8 13" id="KW-0653">Protein transport</keyword>
<evidence type="ECO:0000256" key="2">
    <source>
        <dbReference type="ARBA" id="ARBA00007778"/>
    </source>
</evidence>
<dbReference type="InterPro" id="IPR007242">
    <property type="entry name" value="Atg12"/>
</dbReference>
<evidence type="ECO:0000256" key="13">
    <source>
        <dbReference type="RuleBase" id="RU361201"/>
    </source>
</evidence>
<evidence type="ECO:0000256" key="10">
    <source>
        <dbReference type="ARBA" id="ARBA00023136"/>
    </source>
</evidence>
<evidence type="ECO:0000256" key="4">
    <source>
        <dbReference type="ARBA" id="ARBA00015875"/>
    </source>
</evidence>
<dbReference type="GO" id="GO:0034727">
    <property type="term" value="P:piecemeal microautophagy of the nucleus"/>
    <property type="evidence" value="ECO:0007669"/>
    <property type="project" value="TreeGrafter"/>
</dbReference>
<dbReference type="OrthoDB" id="10003551at2759"/>
<accession>V5FAT8</accession>
<dbReference type="Pfam" id="PF04110">
    <property type="entry name" value="APG12"/>
    <property type="match status" value="1"/>
</dbReference>
<comment type="similarity">
    <text evidence="2 13">Belongs to the ATG12 family.</text>
</comment>
<dbReference type="Pfam" id="PF12874">
    <property type="entry name" value="zf-met"/>
    <property type="match status" value="3"/>
</dbReference>
<keyword evidence="7 13" id="KW-0833">Ubl conjugation pathway</keyword>
<dbReference type="Proteomes" id="UP000018001">
    <property type="component" value="Unassembled WGS sequence"/>
</dbReference>
<comment type="subcellular location">
    <subcellularLocation>
        <location evidence="1 13">Preautophagosomal structure membrane</location>
        <topology evidence="1 13">Peripheral membrane protein</topology>
    </subcellularLocation>
</comment>
<keyword evidence="6 13" id="KW-1017">Isopeptide bond</keyword>
<dbReference type="PROSITE" id="PS00028">
    <property type="entry name" value="ZINC_FINGER_C2H2_1"/>
    <property type="match status" value="4"/>
</dbReference>
<evidence type="ECO:0000256" key="1">
    <source>
        <dbReference type="ARBA" id="ARBA00004623"/>
    </source>
</evidence>
<dbReference type="GO" id="GO:0034045">
    <property type="term" value="C:phagophore assembly site membrane"/>
    <property type="evidence" value="ECO:0007669"/>
    <property type="project" value="UniProtKB-SubCell"/>
</dbReference>
<dbReference type="Gene3D" id="3.30.160.60">
    <property type="entry name" value="Classic Zinc Finger"/>
    <property type="match status" value="2"/>
</dbReference>
<sequence>MYECLTCTDTFYWVSDWEEHMDDYDHWPECETCTRTFRTWRACNQHMNDTDHWAPRFECETCTREFRTQNAANQHMNALNHWTPKVPCETCNKMFVTQSAADQHMVALGHYRNYCKACDQHFMNENNLRMHLNSKTHRGHRVPCPFCNTDFTAASGVTHHLERGSCPNARNVNRQTILNMIRQRDPSGMITIKQLEWRDEHVGGFSATDRAYNGDSWECYICHREFNHKHSLNSHLNSSVHMQSVYRCPNTRVACASTSSVRKTHRKNLSTEAMEPSSPSDRSARNSPNPSASGTGPGFARRPRSGTPSNEGATNNAGTTPIPDDEHGADLPLTMSASVVLTGLPRDAHQALADVEALDTGKGKSTVTVRFQPLPSAPILKNRVFKISASQKFETVVKFLRKKLDCKDTDSVFCYVNSVFAPGLDEGVGGLWRCFKTDDQLIVAYSMTPAFG</sequence>
<evidence type="ECO:0000256" key="11">
    <source>
        <dbReference type="ARBA" id="ARBA00025360"/>
    </source>
</evidence>
<organism evidence="16 17">
    <name type="scientific">Byssochlamys spectabilis (strain No. 5 / NBRC 109023)</name>
    <name type="common">Paecilomyces variotii</name>
    <dbReference type="NCBI Taxonomy" id="1356009"/>
    <lineage>
        <taxon>Eukaryota</taxon>
        <taxon>Fungi</taxon>
        <taxon>Dikarya</taxon>
        <taxon>Ascomycota</taxon>
        <taxon>Pezizomycotina</taxon>
        <taxon>Eurotiomycetes</taxon>
        <taxon>Eurotiomycetidae</taxon>
        <taxon>Eurotiales</taxon>
        <taxon>Thermoascaceae</taxon>
        <taxon>Paecilomyces</taxon>
    </lineage>
</organism>
<evidence type="ECO:0000256" key="5">
    <source>
        <dbReference type="ARBA" id="ARBA00022448"/>
    </source>
</evidence>
<dbReference type="InterPro" id="IPR029071">
    <property type="entry name" value="Ubiquitin-like_domsf"/>
</dbReference>
<feature type="region of interest" description="Disordered" evidence="14">
    <location>
        <begin position="256"/>
        <end position="330"/>
    </location>
</feature>
<comment type="function">
    <text evidence="11">Ubiquitin-like protein involved in cytoplasm to vacuole transport (Cvt), autophagy vesicles formation, mitophagy, and nucleophagy. Conjugation with ATG5 through a ubiquitin-like conjugating system involving also ATG7 as an E1-like activating enzyme and ATG10 as an E2-like conjugating enzyme, is essential for its function. The ATG12-ATG5 conjugate functions as an E3-like enzyme which is required for lipidation of ATG8 and ATG8 association to the vesicle membranes.</text>
</comment>
<keyword evidence="12" id="KW-0862">Zinc</keyword>
<comment type="caution">
    <text evidence="16">The sequence shown here is derived from an EMBL/GenBank/DDBJ whole genome shotgun (WGS) entry which is preliminary data.</text>
</comment>
<reference evidence="17" key="1">
    <citation type="journal article" date="2014" name="Genome Announc.">
        <title>Draft genome sequence of the formaldehyde-resistant fungus Byssochlamys spectabilis No. 5 (anamorph Paecilomyces variotii No. 5) (NBRC109023).</title>
        <authorList>
            <person name="Oka T."/>
            <person name="Ekino K."/>
            <person name="Fukuda K."/>
            <person name="Nomura Y."/>
        </authorList>
    </citation>
    <scope>NUCLEOTIDE SEQUENCE [LARGE SCALE GENOMIC DNA]</scope>
    <source>
        <strain evidence="17">No. 5 / NBRC 109023</strain>
    </source>
</reference>
<proteinExistence type="inferred from homology"/>
<dbReference type="CDD" id="cd01612">
    <property type="entry name" value="Ubl_ATG12"/>
    <property type="match status" value="1"/>
</dbReference>
<dbReference type="FunFam" id="3.10.20.90:FF:000148">
    <property type="entry name" value="Ubiquitin-like protein ATG12"/>
    <property type="match status" value="1"/>
</dbReference>
<keyword evidence="9 13" id="KW-0072">Autophagy</keyword>
<dbReference type="PROSITE" id="PS50157">
    <property type="entry name" value="ZINC_FINGER_C2H2_2"/>
    <property type="match status" value="3"/>
</dbReference>
<dbReference type="SUPFAM" id="SSF57667">
    <property type="entry name" value="beta-beta-alpha zinc fingers"/>
    <property type="match status" value="3"/>
</dbReference>